<dbReference type="Proteomes" id="UP001465755">
    <property type="component" value="Unassembled WGS sequence"/>
</dbReference>
<feature type="compositionally biased region" description="Polar residues" evidence="1">
    <location>
        <begin position="184"/>
        <end position="197"/>
    </location>
</feature>
<feature type="region of interest" description="Disordered" evidence="1">
    <location>
        <begin position="180"/>
        <end position="227"/>
    </location>
</feature>
<dbReference type="EMBL" id="JALJOQ010000202">
    <property type="protein sequence ID" value="KAK9789759.1"/>
    <property type="molecule type" value="Genomic_DNA"/>
</dbReference>
<evidence type="ECO:0000313" key="3">
    <source>
        <dbReference type="Proteomes" id="UP001465755"/>
    </source>
</evidence>
<sequence>MTPHRRRQSSVSFADSSWADHSMQGAIRAGCLNLILSAIQTGHAGQQTDAAAAARQLLASSLISGASNLLYCSCLASIAIVDRGEVTHHFTVQELDKRLPLPLQSLKGNSGLLWLEVERDAILSICVPVVVSADQDVVEEVCELDDDILQNKISVAEAEQLLLKIGSVLEFAQHFTERMPPAATASQLTSPTSSLDFPSSKRGSSESDDPQRQQQQQPTSADPSKGAWDARLSNVGYAKAMAQGARDLVALCCMRDWPALLSKILPTAALGCGSFTELVEAVEAVCPIEGGLLASAVCQGSLSLTNMLLKMQDSTGYVWDLTRPIAGETVLHWAARLSDEGCMAGLLLTRCPQASLLWSSLTNARGETPLSIEQRLASQGRHWNYLTPSERAAVEIRAERRLLETHGTDRTISVALSDNSSMNQGFPANYSHWEAGAEAAHALLATHTGALLTTGLSTENSGMLQRAIAGSGRSFTSQHSTEISRPQLSGMVTAGRRPSHPKPPVYKSTAALLSRSRSSQNPDHQSMASRLPSAPASLPGPRTMTAQGVDSPASSPPASSAMPAGSAAGVSSSTRNSMEVMWTPFMAMAARRMPSIGAPSHLGQGPPAHGLTDMQAHREHSVMLASLSAEAGTAQEESASMPVSSHPPGFDTAHDVPMSTHPGPDQPDDLSTAMDPSSGRPQAYGRIVLRHDPSESASALPHIAANPDRLLTQHPEALRTSSSALASAQRMLDRAPSSTPSSVRRCSILQNPRNANGIQPNKRTHKMQPHIDLPYMQHSSSCP</sequence>
<feature type="region of interest" description="Disordered" evidence="1">
    <location>
        <begin position="629"/>
        <end position="682"/>
    </location>
</feature>
<feature type="compositionally biased region" description="Low complexity" evidence="1">
    <location>
        <begin position="551"/>
        <end position="573"/>
    </location>
</feature>
<organism evidence="2 3">
    <name type="scientific">Symbiochloris irregularis</name>
    <dbReference type="NCBI Taxonomy" id="706552"/>
    <lineage>
        <taxon>Eukaryota</taxon>
        <taxon>Viridiplantae</taxon>
        <taxon>Chlorophyta</taxon>
        <taxon>core chlorophytes</taxon>
        <taxon>Trebouxiophyceae</taxon>
        <taxon>Trebouxiales</taxon>
        <taxon>Trebouxiaceae</taxon>
        <taxon>Symbiochloris</taxon>
    </lineage>
</organism>
<proteinExistence type="predicted"/>
<protein>
    <submittedName>
        <fullName evidence="2">Uncharacterized protein</fullName>
    </submittedName>
</protein>
<feature type="region of interest" description="Disordered" evidence="1">
    <location>
        <begin position="469"/>
        <end position="574"/>
    </location>
</feature>
<reference evidence="2 3" key="1">
    <citation type="journal article" date="2024" name="Nat. Commun.">
        <title>Phylogenomics reveals the evolutionary origins of lichenization in chlorophyte algae.</title>
        <authorList>
            <person name="Puginier C."/>
            <person name="Libourel C."/>
            <person name="Otte J."/>
            <person name="Skaloud P."/>
            <person name="Haon M."/>
            <person name="Grisel S."/>
            <person name="Petersen M."/>
            <person name="Berrin J.G."/>
            <person name="Delaux P.M."/>
            <person name="Dal Grande F."/>
            <person name="Keller J."/>
        </authorList>
    </citation>
    <scope>NUCLEOTIDE SEQUENCE [LARGE SCALE GENOMIC DNA]</scope>
    <source>
        <strain evidence="2 3">SAG 2036</strain>
    </source>
</reference>
<comment type="caution">
    <text evidence="2">The sequence shown here is derived from an EMBL/GenBank/DDBJ whole genome shotgun (WGS) entry which is preliminary data.</text>
</comment>
<evidence type="ECO:0000313" key="2">
    <source>
        <dbReference type="EMBL" id="KAK9789759.1"/>
    </source>
</evidence>
<feature type="compositionally biased region" description="Low complexity" evidence="1">
    <location>
        <begin position="212"/>
        <end position="224"/>
    </location>
</feature>
<evidence type="ECO:0000256" key="1">
    <source>
        <dbReference type="SAM" id="MobiDB-lite"/>
    </source>
</evidence>
<dbReference type="AlphaFoldDB" id="A0AAW1NPU2"/>
<gene>
    <name evidence="2" type="ORF">WJX73_001661</name>
</gene>
<feature type="compositionally biased region" description="Polar residues" evidence="1">
    <location>
        <begin position="473"/>
        <end position="487"/>
    </location>
</feature>
<name>A0AAW1NPU2_9CHLO</name>
<accession>A0AAW1NPU2</accession>
<keyword evidence="3" id="KW-1185">Reference proteome</keyword>
<feature type="compositionally biased region" description="Low complexity" evidence="1">
    <location>
        <begin position="510"/>
        <end position="519"/>
    </location>
</feature>